<reference evidence="6" key="4">
    <citation type="submission" date="2016-10" db="EMBL/GenBank/DDBJ databases">
        <authorList>
            <person name="de Groot N.N."/>
        </authorList>
    </citation>
    <scope>NUCLEOTIDE SEQUENCE [LARGE SCALE GENOMIC DNA]</scope>
    <source>
        <strain evidence="6">DSM 16632</strain>
    </source>
</reference>
<dbReference type="KEGG" id="mol:YLM1_0892"/>
<proteinExistence type="inferred from homology"/>
<dbReference type="Proteomes" id="UP000066376">
    <property type="component" value="Chromosome"/>
</dbReference>
<dbReference type="Proteomes" id="UP000183442">
    <property type="component" value="Unassembled WGS sequence"/>
</dbReference>
<evidence type="ECO:0000256" key="2">
    <source>
        <dbReference type="ARBA" id="ARBA00022679"/>
    </source>
</evidence>
<reference evidence="5 7" key="1">
    <citation type="journal article" date="2016" name="Genome Announc.">
        <title>Draft Genome Sequence of the Rumen Methanogen Methanobrevibacter olleyae YLM1.</title>
        <authorList>
            <person name="Kelly W.J."/>
            <person name="Li D."/>
            <person name="Lambie S.C."/>
            <person name="Cox F."/>
            <person name="Attwood G.T."/>
            <person name="Altermann E."/>
            <person name="Leahy S.C."/>
        </authorList>
    </citation>
    <scope>NUCLEOTIDE SEQUENCE [LARGE SCALE GENOMIC DNA]</scope>
    <source>
        <strain evidence="5 7">YLM1</strain>
    </source>
</reference>
<dbReference type="EMBL" id="CP014265">
    <property type="protein sequence ID" value="AMK15449.1"/>
    <property type="molecule type" value="Genomic_DNA"/>
</dbReference>
<gene>
    <name evidence="6" type="ORF">SAMN02910297_01221</name>
    <name evidence="5" type="ORF">YLM1_0892</name>
</gene>
<dbReference type="InterPro" id="IPR023447">
    <property type="entry name" value="ForMFR_H4MPT_ForTrfase_fd-like"/>
</dbReference>
<name>A0A126R0G6_METOL</name>
<dbReference type="Gene3D" id="3.30.70.520">
    <property type="match status" value="2"/>
</dbReference>
<dbReference type="Pfam" id="PF01913">
    <property type="entry name" value="FTR"/>
    <property type="match status" value="1"/>
</dbReference>
<evidence type="ECO:0000313" key="8">
    <source>
        <dbReference type="Proteomes" id="UP000183442"/>
    </source>
</evidence>
<dbReference type="GeneID" id="28489192"/>
<dbReference type="STRING" id="294671.YLM1_0892"/>
<evidence type="ECO:0000259" key="3">
    <source>
        <dbReference type="Pfam" id="PF01913"/>
    </source>
</evidence>
<dbReference type="GO" id="GO:0030270">
    <property type="term" value="F:formylmethanofuran-tetrahydromethanopterin N-formyltransferase activity"/>
    <property type="evidence" value="ECO:0007669"/>
    <property type="project" value="InterPro"/>
</dbReference>
<dbReference type="GO" id="GO:0006730">
    <property type="term" value="P:one-carbon metabolic process"/>
    <property type="evidence" value="ECO:0007669"/>
    <property type="project" value="InterPro"/>
</dbReference>
<feature type="domain" description="Formylmethanofuran: tetrahydromethanopterin formyltransferase Ftr N-terminal" evidence="3">
    <location>
        <begin position="4"/>
        <end position="143"/>
    </location>
</feature>
<feature type="domain" description="Formylmethanofuran: tetrahydromethanopterin formyltransferase Ftr C-terminal" evidence="4">
    <location>
        <begin position="146"/>
        <end position="293"/>
    </location>
</feature>
<dbReference type="RefSeq" id="WP_067146710.1">
    <property type="nucleotide sequence ID" value="NZ_CP014265.1"/>
</dbReference>
<dbReference type="NCBIfam" id="NF002554">
    <property type="entry name" value="PRK02114.1"/>
    <property type="match status" value="1"/>
</dbReference>
<evidence type="ECO:0000313" key="5">
    <source>
        <dbReference type="EMBL" id="AMK15449.1"/>
    </source>
</evidence>
<dbReference type="InterPro" id="IPR014053">
    <property type="entry name" value="ForMFR_H4MPT_ForTrfase"/>
</dbReference>
<keyword evidence="7" id="KW-1185">Reference proteome</keyword>
<evidence type="ECO:0000259" key="4">
    <source>
        <dbReference type="Pfam" id="PF02741"/>
    </source>
</evidence>
<dbReference type="PATRIC" id="fig|294671.3.peg.934"/>
<dbReference type="OrthoDB" id="73512at2157"/>
<evidence type="ECO:0000313" key="6">
    <source>
        <dbReference type="EMBL" id="SFL56534.1"/>
    </source>
</evidence>
<reference evidence="7" key="2">
    <citation type="submission" date="2016-02" db="EMBL/GenBank/DDBJ databases">
        <title>The draft genome sequence of the rumen methanogen Methanobrevibacter olleyae YLM1.</title>
        <authorList>
            <consortium name="New Zealand Agricultural Greenhouse Gas Research Centre/Pastoral Greenhouse Gas Research Consortium"/>
            <person name="Kelly W.J."/>
            <person name="Li D."/>
            <person name="Lambie S.C."/>
            <person name="Attwood G.T."/>
            <person name="Altermann E."/>
            <person name="Leahy S.C."/>
        </authorList>
    </citation>
    <scope>NUCLEOTIDE SEQUENCE [LARGE SCALE GENOMIC DNA]</scope>
    <source>
        <strain evidence="7">YLM1</strain>
    </source>
</reference>
<evidence type="ECO:0000313" key="7">
    <source>
        <dbReference type="Proteomes" id="UP000066376"/>
    </source>
</evidence>
<dbReference type="InterPro" id="IPR022667">
    <property type="entry name" value="ForMFR_H4MPT_ForTrfase_N"/>
</dbReference>
<dbReference type="InterPro" id="IPR002770">
    <property type="entry name" value="ForMFR_H4MPT_ForTrfase_C"/>
</dbReference>
<reference evidence="8" key="3">
    <citation type="submission" date="2016-10" db="EMBL/GenBank/DDBJ databases">
        <authorList>
            <person name="Varghese N."/>
        </authorList>
    </citation>
    <scope>NUCLEOTIDE SEQUENCE [LARGE SCALE GENOMIC DNA]</scope>
    <source>
        <strain evidence="8">DSM 16632</strain>
    </source>
</reference>
<comment type="similarity">
    <text evidence="1">Belongs to the FTR family.</text>
</comment>
<sequence length="296" mass="32759">MVNYDKVEDTFFESFDGMYIRALITAEDELTVKEAAYDATATPSAVIGRVEAGVESFLSGDKTPDGRPGAIVQFWLTDDLEKFEKELSYRIRQDILVKPFTRVFSITENPVGSIPMMDSVGHCGDGYEWEIEKYGRKMINVPIAVPDFQIESELSYAKGIMGGNFWYMCSTKEAVLKAGRIIIDTIMEIDGVCTPFGICSAASKPETSFPEIGPSTNHPYCPSLKEKLGVESKVPKGINYIPEIVLNATDEKSMNLAIKEAIDAIIDIEGVERISAGNFEGQLGEHKTNLLDILRE</sequence>
<dbReference type="PIRSF" id="PIRSF006414">
    <property type="entry name" value="Ftr_formyl_trnsf"/>
    <property type="match status" value="1"/>
</dbReference>
<evidence type="ECO:0000256" key="1">
    <source>
        <dbReference type="ARBA" id="ARBA00006770"/>
    </source>
</evidence>
<keyword evidence="2 5" id="KW-0808">Transferase</keyword>
<dbReference type="Pfam" id="PF02741">
    <property type="entry name" value="FTR_C"/>
    <property type="match status" value="1"/>
</dbReference>
<dbReference type="SUPFAM" id="SSF55112">
    <property type="entry name" value="Formylmethanofuran:tetrahydromethanopterin formyltransferase"/>
    <property type="match status" value="2"/>
</dbReference>
<dbReference type="EMBL" id="FOTL01000019">
    <property type="protein sequence ID" value="SFL56534.1"/>
    <property type="molecule type" value="Genomic_DNA"/>
</dbReference>
<accession>A0A126R0G6</accession>
<organism evidence="5 7">
    <name type="scientific">Methanobrevibacter olleyae</name>
    <dbReference type="NCBI Taxonomy" id="294671"/>
    <lineage>
        <taxon>Archaea</taxon>
        <taxon>Methanobacteriati</taxon>
        <taxon>Methanobacteriota</taxon>
        <taxon>Methanomada group</taxon>
        <taxon>Methanobacteria</taxon>
        <taxon>Methanobacteriales</taxon>
        <taxon>Methanobacteriaceae</taxon>
        <taxon>Methanobrevibacter</taxon>
    </lineage>
</organism>
<dbReference type="AlphaFoldDB" id="A0A126R0G6"/>
<protein>
    <submittedName>
        <fullName evidence="5 6">Formylmethanofuran-tetrahydromethanopterin formyltransferase</fullName>
    </submittedName>
</protein>